<dbReference type="SUPFAM" id="SSF47413">
    <property type="entry name" value="lambda repressor-like DNA-binding domains"/>
    <property type="match status" value="1"/>
</dbReference>
<dbReference type="EMBL" id="JBHRXY010000057">
    <property type="protein sequence ID" value="MFC3631984.1"/>
    <property type="molecule type" value="Genomic_DNA"/>
</dbReference>
<feature type="domain" description="HTH cro/C1-type" evidence="1">
    <location>
        <begin position="13"/>
        <end position="67"/>
    </location>
</feature>
<comment type="caution">
    <text evidence="2">The sequence shown here is derived from an EMBL/GenBank/DDBJ whole genome shotgun (WGS) entry which is preliminary data.</text>
</comment>
<organism evidence="2 3">
    <name type="scientific">Paracoccus angustae</name>
    <dbReference type="NCBI Taxonomy" id="1671480"/>
    <lineage>
        <taxon>Bacteria</taxon>
        <taxon>Pseudomonadati</taxon>
        <taxon>Pseudomonadota</taxon>
        <taxon>Alphaproteobacteria</taxon>
        <taxon>Rhodobacterales</taxon>
        <taxon>Paracoccaceae</taxon>
        <taxon>Paracoccus</taxon>
    </lineage>
</organism>
<evidence type="ECO:0000313" key="2">
    <source>
        <dbReference type="EMBL" id="MFC3631984.1"/>
    </source>
</evidence>
<proteinExistence type="predicted"/>
<dbReference type="Proteomes" id="UP001595539">
    <property type="component" value="Unassembled WGS sequence"/>
</dbReference>
<reference evidence="3" key="1">
    <citation type="journal article" date="2019" name="Int. J. Syst. Evol. Microbiol.">
        <title>The Global Catalogue of Microorganisms (GCM) 10K type strain sequencing project: providing services to taxonomists for standard genome sequencing and annotation.</title>
        <authorList>
            <consortium name="The Broad Institute Genomics Platform"/>
            <consortium name="The Broad Institute Genome Sequencing Center for Infectious Disease"/>
            <person name="Wu L."/>
            <person name="Ma J."/>
        </authorList>
    </citation>
    <scope>NUCLEOTIDE SEQUENCE [LARGE SCALE GENOMIC DNA]</scope>
    <source>
        <strain evidence="3">KCTC 42473</strain>
    </source>
</reference>
<dbReference type="InterPro" id="IPR001387">
    <property type="entry name" value="Cro/C1-type_HTH"/>
</dbReference>
<evidence type="ECO:0000259" key="1">
    <source>
        <dbReference type="PROSITE" id="PS50943"/>
    </source>
</evidence>
<dbReference type="Gene3D" id="1.10.260.40">
    <property type="entry name" value="lambda repressor-like DNA-binding domains"/>
    <property type="match status" value="1"/>
</dbReference>
<dbReference type="PROSITE" id="PS50943">
    <property type="entry name" value="HTH_CROC1"/>
    <property type="match status" value="1"/>
</dbReference>
<accession>A0ABV7UA22</accession>
<dbReference type="InterPro" id="IPR010982">
    <property type="entry name" value="Lambda_DNA-bd_dom_sf"/>
</dbReference>
<dbReference type="Pfam" id="PF13560">
    <property type="entry name" value="HTH_31"/>
    <property type="match status" value="1"/>
</dbReference>
<name>A0ABV7UA22_9RHOB</name>
<keyword evidence="3" id="KW-1185">Reference proteome</keyword>
<evidence type="ECO:0000313" key="3">
    <source>
        <dbReference type="Proteomes" id="UP001595539"/>
    </source>
</evidence>
<protein>
    <submittedName>
        <fullName evidence="2">Helix-turn-helix domain-containing protein</fullName>
    </submittedName>
</protein>
<dbReference type="SMART" id="SM00530">
    <property type="entry name" value="HTH_XRE"/>
    <property type="match status" value="1"/>
</dbReference>
<dbReference type="CDD" id="cd00093">
    <property type="entry name" value="HTH_XRE"/>
    <property type="match status" value="1"/>
</dbReference>
<gene>
    <name evidence="2" type="ORF">ACFOM8_21425</name>
</gene>
<sequence>MIDNEVSGIGERLKTCRKDSGLSQAQFAEALGVSSRSYHHYEKATREAPVSVLRTAARVSGRDFHWLITGKLEGQVDLYEQAVLAAFECLEREGLPQQPKTILAIARRALELALEKNTKPADEVPKLVQDSKYLLAS</sequence>